<proteinExistence type="predicted"/>
<dbReference type="EMBL" id="LAZR01000069">
    <property type="protein sequence ID" value="KKN95626.1"/>
    <property type="molecule type" value="Genomic_DNA"/>
</dbReference>
<sequence>MKSKKRNPRLFINGLPRPTLKQTQITGERLAKDFQNYYSILAKKHTLPIPKFNDAFLIDTAQAILNSYIVEHRWLKIENTNMNPSGDYIYTGGKARMQEAMEKELANPTKKPLFLYFRKMWWKHKFRKDASQQTIGIGNEETTININ</sequence>
<organism evidence="1">
    <name type="scientific">marine sediment metagenome</name>
    <dbReference type="NCBI Taxonomy" id="412755"/>
    <lineage>
        <taxon>unclassified sequences</taxon>
        <taxon>metagenomes</taxon>
        <taxon>ecological metagenomes</taxon>
    </lineage>
</organism>
<reference evidence="1" key="1">
    <citation type="journal article" date="2015" name="Nature">
        <title>Complex archaea that bridge the gap between prokaryotes and eukaryotes.</title>
        <authorList>
            <person name="Spang A."/>
            <person name="Saw J.H."/>
            <person name="Jorgensen S.L."/>
            <person name="Zaremba-Niedzwiedzka K."/>
            <person name="Martijn J."/>
            <person name="Lind A.E."/>
            <person name="van Eijk R."/>
            <person name="Schleper C."/>
            <person name="Guy L."/>
            <person name="Ettema T.J."/>
        </authorList>
    </citation>
    <scope>NUCLEOTIDE SEQUENCE</scope>
</reference>
<dbReference type="AlphaFoldDB" id="A0A0F9X9H0"/>
<gene>
    <name evidence="1" type="ORF">LCGC14_0174950</name>
</gene>
<accession>A0A0F9X9H0</accession>
<name>A0A0F9X9H0_9ZZZZ</name>
<comment type="caution">
    <text evidence="1">The sequence shown here is derived from an EMBL/GenBank/DDBJ whole genome shotgun (WGS) entry which is preliminary data.</text>
</comment>
<protein>
    <submittedName>
        <fullName evidence="1">Uncharacterized protein</fullName>
    </submittedName>
</protein>
<evidence type="ECO:0000313" key="1">
    <source>
        <dbReference type="EMBL" id="KKN95626.1"/>
    </source>
</evidence>